<keyword evidence="3" id="KW-1185">Reference proteome</keyword>
<dbReference type="InParanoid" id="A0A1Q3BDP3"/>
<feature type="non-terminal residue" evidence="2">
    <location>
        <position position="379"/>
    </location>
</feature>
<feature type="compositionally biased region" description="Basic and acidic residues" evidence="1">
    <location>
        <begin position="184"/>
        <end position="197"/>
    </location>
</feature>
<gene>
    <name evidence="2" type="ORF">CFOL_v3_09640</name>
</gene>
<dbReference type="Proteomes" id="UP000187406">
    <property type="component" value="Unassembled WGS sequence"/>
</dbReference>
<reference evidence="3" key="1">
    <citation type="submission" date="2016-04" db="EMBL/GenBank/DDBJ databases">
        <title>Cephalotus genome sequencing.</title>
        <authorList>
            <person name="Fukushima K."/>
            <person name="Hasebe M."/>
            <person name="Fang X."/>
        </authorList>
    </citation>
    <scope>NUCLEOTIDE SEQUENCE [LARGE SCALE GENOMIC DNA]</scope>
    <source>
        <strain evidence="3">cv. St1</strain>
    </source>
</reference>
<evidence type="ECO:0000256" key="1">
    <source>
        <dbReference type="SAM" id="MobiDB-lite"/>
    </source>
</evidence>
<dbReference type="EMBL" id="BDDD01000458">
    <property type="protein sequence ID" value="GAV66130.1"/>
    <property type="molecule type" value="Genomic_DNA"/>
</dbReference>
<dbReference type="CDD" id="cd00303">
    <property type="entry name" value="retropepsin_like"/>
    <property type="match status" value="1"/>
</dbReference>
<sequence length="379" mass="42499">FHESWESLKDLIRKCPHHAVPKWQLVQCFYDGLAAQNRMVDASCGGTFMHKSEDEAWQLFKALSENSLHHLSSRIESSAMEIQKKGGIYEVSQFETIKAKVDILSQKLDKVLTIEMLPTQSIPTSTAHKACALCANPTHYMRTQETISNPNPTHEKSLEENESSESGEKESVSNSKMEVTKACTSKDNEHKGKDKDIIPASPKAPFPECLRSPSLVPPFGKKLARMDEMMELFKQVQINLPLLDAIRQVPAYAKFLKDLCTTKRKLKTYIPKMVHLTEQVSAVLSNKLPPKLKDHGAPLISCKIGNLIIDRVLLDLGASVNILPSSVYDHFGFGELKPAEVTLQLADRSLKILKGFIEDVLVKVDELYSLVDFLVLDME</sequence>
<evidence type="ECO:0000313" key="2">
    <source>
        <dbReference type="EMBL" id="GAV66130.1"/>
    </source>
</evidence>
<accession>A0A1Q3BDP3</accession>
<name>A0A1Q3BDP3_CEPFO</name>
<dbReference type="AlphaFoldDB" id="A0A1Q3BDP3"/>
<protein>
    <recommendedName>
        <fullName evidence="4">Gag-asp_proteas domain-containing protein</fullName>
    </recommendedName>
</protein>
<organism evidence="2 3">
    <name type="scientific">Cephalotus follicularis</name>
    <name type="common">Albany pitcher plant</name>
    <dbReference type="NCBI Taxonomy" id="3775"/>
    <lineage>
        <taxon>Eukaryota</taxon>
        <taxon>Viridiplantae</taxon>
        <taxon>Streptophyta</taxon>
        <taxon>Embryophyta</taxon>
        <taxon>Tracheophyta</taxon>
        <taxon>Spermatophyta</taxon>
        <taxon>Magnoliopsida</taxon>
        <taxon>eudicotyledons</taxon>
        <taxon>Gunneridae</taxon>
        <taxon>Pentapetalae</taxon>
        <taxon>rosids</taxon>
        <taxon>fabids</taxon>
        <taxon>Oxalidales</taxon>
        <taxon>Cephalotaceae</taxon>
        <taxon>Cephalotus</taxon>
    </lineage>
</organism>
<dbReference type="Gene3D" id="2.40.70.10">
    <property type="entry name" value="Acid Proteases"/>
    <property type="match status" value="1"/>
</dbReference>
<evidence type="ECO:0000313" key="3">
    <source>
        <dbReference type="Proteomes" id="UP000187406"/>
    </source>
</evidence>
<dbReference type="InterPro" id="IPR021109">
    <property type="entry name" value="Peptidase_aspartic_dom_sf"/>
</dbReference>
<feature type="non-terminal residue" evidence="2">
    <location>
        <position position="1"/>
    </location>
</feature>
<feature type="region of interest" description="Disordered" evidence="1">
    <location>
        <begin position="144"/>
        <end position="203"/>
    </location>
</feature>
<dbReference type="OrthoDB" id="674712at2759"/>
<proteinExistence type="predicted"/>
<comment type="caution">
    <text evidence="2">The sequence shown here is derived from an EMBL/GenBank/DDBJ whole genome shotgun (WGS) entry which is preliminary data.</text>
</comment>
<evidence type="ECO:0008006" key="4">
    <source>
        <dbReference type="Google" id="ProtNLM"/>
    </source>
</evidence>
<dbReference type="PANTHER" id="PTHR33067">
    <property type="entry name" value="RNA-DIRECTED DNA POLYMERASE-RELATED"/>
    <property type="match status" value="1"/>
</dbReference>